<evidence type="ECO:0000256" key="6">
    <source>
        <dbReference type="ARBA" id="ARBA00034078"/>
    </source>
</evidence>
<evidence type="ECO:0000256" key="4">
    <source>
        <dbReference type="ARBA" id="ARBA00023004"/>
    </source>
</evidence>
<evidence type="ECO:0000256" key="5">
    <source>
        <dbReference type="ARBA" id="ARBA00023014"/>
    </source>
</evidence>
<evidence type="ECO:0000256" key="2">
    <source>
        <dbReference type="ARBA" id="ARBA00022714"/>
    </source>
</evidence>
<dbReference type="EMBL" id="LKCM01000352">
    <property type="protein sequence ID" value="KPQ41470.1"/>
    <property type="molecule type" value="Genomic_DNA"/>
</dbReference>
<reference evidence="7 8" key="1">
    <citation type="submission" date="2015-09" db="EMBL/GenBank/DDBJ databases">
        <title>A metagenomics-based metabolic model of nitrate-dependent anaerobic oxidation of methane by Methanoperedens-like archaea.</title>
        <authorList>
            <person name="Arshad A."/>
            <person name="Speth D.R."/>
            <person name="De Graaf R.M."/>
            <person name="Op Den Camp H.J."/>
            <person name="Jetten M.S."/>
            <person name="Welte C.U."/>
        </authorList>
    </citation>
    <scope>NUCLEOTIDE SEQUENCE [LARGE SCALE GENOMIC DNA]</scope>
</reference>
<keyword evidence="2" id="KW-0001">2Fe-2S</keyword>
<organism evidence="7 8">
    <name type="scientific">Candidatus Methanoperedens nitratireducens</name>
    <dbReference type="NCBI Taxonomy" id="1392998"/>
    <lineage>
        <taxon>Archaea</taxon>
        <taxon>Methanobacteriati</taxon>
        <taxon>Methanobacteriota</taxon>
        <taxon>Stenosarchaea group</taxon>
        <taxon>Methanomicrobia</taxon>
        <taxon>Methanosarcinales</taxon>
        <taxon>ANME-2 cluster</taxon>
        <taxon>Candidatus Methanoperedentaceae</taxon>
        <taxon>Candidatus Methanoperedens</taxon>
    </lineage>
</organism>
<dbReference type="InterPro" id="IPR042128">
    <property type="entry name" value="NuoE_dom"/>
</dbReference>
<evidence type="ECO:0000313" key="8">
    <source>
        <dbReference type="Proteomes" id="UP000050360"/>
    </source>
</evidence>
<comment type="similarity">
    <text evidence="1">Belongs to the complex I 24 kDa subunit family.</text>
</comment>
<dbReference type="InterPro" id="IPR036249">
    <property type="entry name" value="Thioredoxin-like_sf"/>
</dbReference>
<evidence type="ECO:0000256" key="3">
    <source>
        <dbReference type="ARBA" id="ARBA00022723"/>
    </source>
</evidence>
<dbReference type="Pfam" id="PF01257">
    <property type="entry name" value="2Fe-2S_thioredx"/>
    <property type="match status" value="1"/>
</dbReference>
<accession>A0A0P8ABS4</accession>
<comment type="cofactor">
    <cofactor evidence="6">
        <name>[2Fe-2S] cluster</name>
        <dbReference type="ChEBI" id="CHEBI:190135"/>
    </cofactor>
</comment>
<keyword evidence="4" id="KW-0408">Iron</keyword>
<dbReference type="GO" id="GO:0051537">
    <property type="term" value="F:2 iron, 2 sulfur cluster binding"/>
    <property type="evidence" value="ECO:0007669"/>
    <property type="project" value="UniProtKB-KW"/>
</dbReference>
<keyword evidence="3" id="KW-0479">Metal-binding</keyword>
<dbReference type="PIRSF" id="PIRSF000216">
    <property type="entry name" value="NADH_DH_24kDa"/>
    <property type="match status" value="1"/>
</dbReference>
<dbReference type="PATRIC" id="fig|1719120.3.peg.4333"/>
<dbReference type="GO" id="GO:0016491">
    <property type="term" value="F:oxidoreductase activity"/>
    <property type="evidence" value="ECO:0007669"/>
    <property type="project" value="InterPro"/>
</dbReference>
<dbReference type="GO" id="GO:0046872">
    <property type="term" value="F:metal ion binding"/>
    <property type="evidence" value="ECO:0007669"/>
    <property type="project" value="UniProtKB-KW"/>
</dbReference>
<evidence type="ECO:0000313" key="7">
    <source>
        <dbReference type="EMBL" id="KPQ41470.1"/>
    </source>
</evidence>
<dbReference type="FunFam" id="1.10.10.1590:FF:000001">
    <property type="entry name" value="NADH-quinone oxidoreductase subunit E"/>
    <property type="match status" value="1"/>
</dbReference>
<dbReference type="InterPro" id="IPR041921">
    <property type="entry name" value="NuoE_N"/>
</dbReference>
<dbReference type="SUPFAM" id="SSF52833">
    <property type="entry name" value="Thioredoxin-like"/>
    <property type="match status" value="1"/>
</dbReference>
<dbReference type="AlphaFoldDB" id="A0A0P8ABS4"/>
<protein>
    <submittedName>
        <fullName evidence="7">NADH dehydrogenase subunit E</fullName>
    </submittedName>
</protein>
<comment type="caution">
    <text evidence="7">The sequence shown here is derived from an EMBL/GenBank/DDBJ whole genome shotgun (WGS) entry which is preliminary data.</text>
</comment>
<keyword evidence="5" id="KW-0411">Iron-sulfur</keyword>
<dbReference type="PANTHER" id="PTHR43342:SF1">
    <property type="entry name" value="BIFURCATING [FEFE] HYDROGENASE GAMMA SUBUNIT"/>
    <property type="match status" value="1"/>
</dbReference>
<name>A0A0P8ABS4_9EURY</name>
<dbReference type="InterPro" id="IPR028431">
    <property type="entry name" value="NADP_DH_HndA-like"/>
</dbReference>
<sequence length="153" mass="17032">MKIDESKLDSIINEYNGEKGSLISILQDIQAQYQYLPREAMDHVAKRLKIPRVQVFGVATFFKAFSLKPKGKQQIHVCMGTACHVRGSRMVLEELERKLGIKAGDTTADNEYTLETVNCVGACALGPVVVKNEEYRGQMTPIKVESLLGSKKT</sequence>
<dbReference type="Gene3D" id="3.40.30.10">
    <property type="entry name" value="Glutaredoxin"/>
    <property type="match status" value="1"/>
</dbReference>
<dbReference type="NCBIfam" id="NF005722">
    <property type="entry name" value="PRK07539.1-2"/>
    <property type="match status" value="1"/>
</dbReference>
<gene>
    <name evidence="7" type="ORF">MPEBLZ_03978</name>
</gene>
<dbReference type="PANTHER" id="PTHR43342">
    <property type="entry name" value="NADH-QUINONE OXIDOREDUCTASE, E SUBUNIT"/>
    <property type="match status" value="1"/>
</dbReference>
<dbReference type="Proteomes" id="UP000050360">
    <property type="component" value="Unassembled WGS sequence"/>
</dbReference>
<proteinExistence type="inferred from homology"/>
<dbReference type="Gene3D" id="1.10.10.1590">
    <property type="entry name" value="NADH-quinone oxidoreductase subunit E"/>
    <property type="match status" value="1"/>
</dbReference>
<dbReference type="InterPro" id="IPR002023">
    <property type="entry name" value="NuoE-like"/>
</dbReference>
<dbReference type="CDD" id="cd03064">
    <property type="entry name" value="TRX_Fd_NuoE"/>
    <property type="match status" value="1"/>
</dbReference>
<evidence type="ECO:0000256" key="1">
    <source>
        <dbReference type="ARBA" id="ARBA00010643"/>
    </source>
</evidence>